<accession>A0A3P2A2A0</accession>
<organism evidence="1 2">
    <name type="scientific">Prevotella heparinolytica</name>
    <dbReference type="NCBI Taxonomy" id="28113"/>
    <lineage>
        <taxon>Bacteria</taxon>
        <taxon>Pseudomonadati</taxon>
        <taxon>Bacteroidota</taxon>
        <taxon>Bacteroidia</taxon>
        <taxon>Bacteroidales</taxon>
        <taxon>Bacteroidaceae</taxon>
        <taxon>Bacteroides</taxon>
    </lineage>
</organism>
<protein>
    <submittedName>
        <fullName evidence="1">Uncharacterized protein</fullName>
    </submittedName>
</protein>
<proteinExistence type="predicted"/>
<evidence type="ECO:0000313" key="2">
    <source>
        <dbReference type="Proteomes" id="UP000279562"/>
    </source>
</evidence>
<reference evidence="1 2" key="1">
    <citation type="submission" date="2018-11" db="EMBL/GenBank/DDBJ databases">
        <title>Genomes From Bacteria Associated with the Canine Oral Cavity: a Test Case for Automated Genome-Based Taxonomic Assignment.</title>
        <authorList>
            <person name="Coil D.A."/>
            <person name="Jospin G."/>
            <person name="Darling A.E."/>
            <person name="Wallis C."/>
            <person name="Davis I.J."/>
            <person name="Harris S."/>
            <person name="Eisen J.A."/>
            <person name="Holcombe L.J."/>
            <person name="O'Flynn C."/>
        </authorList>
    </citation>
    <scope>NUCLEOTIDE SEQUENCE [LARGE SCALE GENOMIC DNA]</scope>
    <source>
        <strain evidence="1 2">OH1047_COT-310</strain>
    </source>
</reference>
<comment type="caution">
    <text evidence="1">The sequence shown here is derived from an EMBL/GenBank/DDBJ whole genome shotgun (WGS) entry which is preliminary data.</text>
</comment>
<dbReference type="AlphaFoldDB" id="A0A3P2A2A0"/>
<sequence>MKRYASHFLFFPGYGCLNRHVVEMCEGHVVRIFPLTEEIENTEWLPGIIALLSDKDPDLPDFDKCGNKLTTVPADITEKLPSLTAFLFSPFDFTTMRPCAETQRKPLR</sequence>
<name>A0A3P2A2A0_9BACE</name>
<dbReference type="RefSeq" id="WP_125240054.1">
    <property type="nucleotide sequence ID" value="NZ_JALFAM010000021.1"/>
</dbReference>
<keyword evidence="2" id="KW-1185">Reference proteome</keyword>
<gene>
    <name evidence="1" type="ORF">EII33_12930</name>
</gene>
<dbReference type="EMBL" id="RQYF01000098">
    <property type="protein sequence ID" value="RRD87753.1"/>
    <property type="molecule type" value="Genomic_DNA"/>
</dbReference>
<evidence type="ECO:0000313" key="1">
    <source>
        <dbReference type="EMBL" id="RRD87753.1"/>
    </source>
</evidence>
<dbReference type="Proteomes" id="UP000279562">
    <property type="component" value="Unassembled WGS sequence"/>
</dbReference>